<comment type="caution">
    <text evidence="3">The sequence shown here is derived from an EMBL/GenBank/DDBJ whole genome shotgun (WGS) entry which is preliminary data.</text>
</comment>
<evidence type="ECO:0000313" key="3">
    <source>
        <dbReference type="EMBL" id="CAI5731255.1"/>
    </source>
</evidence>
<gene>
    <name evidence="3" type="ORF">HBR001_LOCUS5126</name>
</gene>
<dbReference type="EMBL" id="CANTFL010001084">
    <property type="protein sequence ID" value="CAI5731255.1"/>
    <property type="molecule type" value="Genomic_DNA"/>
</dbReference>
<feature type="region of interest" description="Disordered" evidence="1">
    <location>
        <begin position="162"/>
        <end position="184"/>
    </location>
</feature>
<reference evidence="3" key="1">
    <citation type="submission" date="2022-12" db="EMBL/GenBank/DDBJ databases">
        <authorList>
            <person name="Webb A."/>
        </authorList>
    </citation>
    <scope>NUCLEOTIDE SEQUENCE</scope>
    <source>
        <strain evidence="3">Hp1</strain>
    </source>
</reference>
<evidence type="ECO:0000313" key="4">
    <source>
        <dbReference type="Proteomes" id="UP001162031"/>
    </source>
</evidence>
<proteinExistence type="predicted"/>
<dbReference type="InterPro" id="IPR011990">
    <property type="entry name" value="TPR-like_helical_dom_sf"/>
</dbReference>
<evidence type="ECO:0000256" key="1">
    <source>
        <dbReference type="SAM" id="MobiDB-lite"/>
    </source>
</evidence>
<organism evidence="3 4">
    <name type="scientific">Hyaloperonospora brassicae</name>
    <name type="common">Brassica downy mildew</name>
    <name type="synonym">Peronospora brassicae</name>
    <dbReference type="NCBI Taxonomy" id="162125"/>
    <lineage>
        <taxon>Eukaryota</taxon>
        <taxon>Sar</taxon>
        <taxon>Stramenopiles</taxon>
        <taxon>Oomycota</taxon>
        <taxon>Peronosporomycetes</taxon>
        <taxon>Peronosporales</taxon>
        <taxon>Peronosporaceae</taxon>
        <taxon>Hyaloperonospora</taxon>
    </lineage>
</organism>
<accession>A0AAV0U2Z9</accession>
<dbReference type="InterPro" id="IPR005158">
    <property type="entry name" value="BTAD"/>
</dbReference>
<dbReference type="Gene3D" id="1.25.40.10">
    <property type="entry name" value="Tetratricopeptide repeat domain"/>
    <property type="match status" value="1"/>
</dbReference>
<dbReference type="Pfam" id="PF03704">
    <property type="entry name" value="BTAD"/>
    <property type="match status" value="1"/>
</dbReference>
<dbReference type="Proteomes" id="UP001162031">
    <property type="component" value="Unassembled WGS sequence"/>
</dbReference>
<dbReference type="AlphaFoldDB" id="A0AAV0U2Z9"/>
<name>A0AAV0U2Z9_HYABA</name>
<dbReference type="SUPFAM" id="SSF48452">
    <property type="entry name" value="TPR-like"/>
    <property type="match status" value="1"/>
</dbReference>
<evidence type="ECO:0000259" key="2">
    <source>
        <dbReference type="Pfam" id="PF03704"/>
    </source>
</evidence>
<protein>
    <recommendedName>
        <fullName evidence="2">Bacterial transcriptional activator domain-containing protein</fullName>
    </recommendedName>
</protein>
<keyword evidence="4" id="KW-1185">Reference proteome</keyword>
<sequence>MQSERSGLFDRQELQQQVDSSAPEALIVKKQICDAFCSLEPTQALANLRLVQQNKEAAEELLEETYRRLTEHCTEESFPSLEFRTATGKMLIEVERYEQACDVLEGVMQEDDENAELWFLVATCYRAMDDLPNALEFFEKCRRMLTKMKKELRHDFYLDDQLETAGDDSGDAKSVGQQDVEMKE</sequence>
<feature type="domain" description="Bacterial transcriptional activator" evidence="2">
    <location>
        <begin position="69"/>
        <end position="146"/>
    </location>
</feature>